<dbReference type="InterPro" id="IPR017144">
    <property type="entry name" value="Xaa-Arg_dipeptidase"/>
</dbReference>
<dbReference type="STRING" id="1120976.SAMN03080606_03363"/>
<name>A0A1G5KBX7_9FIRM</name>
<dbReference type="PANTHER" id="PTHR30575">
    <property type="entry name" value="PEPTIDASE M20"/>
    <property type="match status" value="1"/>
</dbReference>
<dbReference type="InterPro" id="IPR002933">
    <property type="entry name" value="Peptidase_M20"/>
</dbReference>
<feature type="domain" description="Peptidase M20 dimerisation" evidence="2">
    <location>
        <begin position="171"/>
        <end position="262"/>
    </location>
</feature>
<dbReference type="CDD" id="cd03887">
    <property type="entry name" value="M20_Acy1L2"/>
    <property type="match status" value="1"/>
</dbReference>
<dbReference type="Proteomes" id="UP000198636">
    <property type="component" value="Unassembled WGS sequence"/>
</dbReference>
<dbReference type="Pfam" id="PF01546">
    <property type="entry name" value="Peptidase_M20"/>
    <property type="match status" value="1"/>
</dbReference>
<dbReference type="EMBL" id="FMUS01000025">
    <property type="protein sequence ID" value="SCY97558.1"/>
    <property type="molecule type" value="Genomic_DNA"/>
</dbReference>
<reference evidence="3 4" key="1">
    <citation type="submission" date="2016-10" db="EMBL/GenBank/DDBJ databases">
        <authorList>
            <person name="de Groot N.N."/>
        </authorList>
    </citation>
    <scope>NUCLEOTIDE SEQUENCE [LARGE SCALE GENOMIC DNA]</scope>
    <source>
        <strain evidence="3 4">DSM 18978</strain>
    </source>
</reference>
<dbReference type="GO" id="GO:0016805">
    <property type="term" value="F:dipeptidase activity"/>
    <property type="evidence" value="ECO:0007669"/>
    <property type="project" value="InterPro"/>
</dbReference>
<organism evidence="3 4">
    <name type="scientific">Alkaliphilus peptidifermentans DSM 18978</name>
    <dbReference type="NCBI Taxonomy" id="1120976"/>
    <lineage>
        <taxon>Bacteria</taxon>
        <taxon>Bacillati</taxon>
        <taxon>Bacillota</taxon>
        <taxon>Clostridia</taxon>
        <taxon>Peptostreptococcales</taxon>
        <taxon>Natronincolaceae</taxon>
        <taxon>Alkaliphilus</taxon>
    </lineage>
</organism>
<dbReference type="InterPro" id="IPR036264">
    <property type="entry name" value="Bact_exopeptidase_dim_dom"/>
</dbReference>
<evidence type="ECO:0000256" key="1">
    <source>
        <dbReference type="PIRNR" id="PIRNR037226"/>
    </source>
</evidence>
<dbReference type="RefSeq" id="WP_091545795.1">
    <property type="nucleotide sequence ID" value="NZ_FMUS01000025.1"/>
</dbReference>
<protein>
    <recommendedName>
        <fullName evidence="1">Peptidase M20 domain-containing protein 2</fullName>
    </recommendedName>
</protein>
<dbReference type="Pfam" id="PF07687">
    <property type="entry name" value="M20_dimer"/>
    <property type="match status" value="1"/>
</dbReference>
<dbReference type="Gene3D" id="3.30.70.360">
    <property type="match status" value="1"/>
</dbReference>
<dbReference type="InterPro" id="IPR017439">
    <property type="entry name" value="Amidohydrolase"/>
</dbReference>
<dbReference type="OrthoDB" id="9781032at2"/>
<dbReference type="SUPFAM" id="SSF53187">
    <property type="entry name" value="Zn-dependent exopeptidases"/>
    <property type="match status" value="1"/>
</dbReference>
<sequence>MIKEVKELSEDLKPQLIELSNYIFDNPELGYEEFKACSAHVALLKKFDFEVEEGYMNIKTAFKAVYDSKKPGPVIAFLSEYDALPGLGHGCGHNLLGATNTGAGIVLSKLIKQHDLSGKVVVYGTPAEETSGAKVAMADNGAFSDVDIALEVHPGSKHTQSGTSLAMEAIEFTFRGKTSHAAAAPEKGINALDAAIQTFVNIGALRQHILTTSRIHGVIIEGGKAANIVPDLAIAQFYVRATTKTYLLELVEKVKNCATAAALATGAKLEIRNYEASYDNLVTNQKLSETFTKRLKDMGVSNVYGARESFGSLDIGNVSQLVPTIHPYFSICEEDHPAHTVEFRDATKTQMAYDSMASTIGGLVLTAYDVLTDSSLLDEIKNEFVNTEK</sequence>
<proteinExistence type="inferred from homology"/>
<evidence type="ECO:0000313" key="4">
    <source>
        <dbReference type="Proteomes" id="UP000198636"/>
    </source>
</evidence>
<dbReference type="AlphaFoldDB" id="A0A1G5KBX7"/>
<evidence type="ECO:0000313" key="3">
    <source>
        <dbReference type="EMBL" id="SCY97558.1"/>
    </source>
</evidence>
<dbReference type="PIRSF" id="PIRSF037226">
    <property type="entry name" value="Amidohydrolase_ACY1L2_prd"/>
    <property type="match status" value="1"/>
</dbReference>
<dbReference type="SUPFAM" id="SSF55031">
    <property type="entry name" value="Bacterial exopeptidase dimerisation domain"/>
    <property type="match status" value="1"/>
</dbReference>
<dbReference type="GO" id="GO:0005737">
    <property type="term" value="C:cytoplasm"/>
    <property type="evidence" value="ECO:0007669"/>
    <property type="project" value="TreeGrafter"/>
</dbReference>
<keyword evidence="3" id="KW-0378">Hydrolase</keyword>
<accession>A0A1G5KBX7</accession>
<dbReference type="Gene3D" id="3.40.630.10">
    <property type="entry name" value="Zn peptidases"/>
    <property type="match status" value="1"/>
</dbReference>
<dbReference type="InterPro" id="IPR011650">
    <property type="entry name" value="Peptidase_M20_dimer"/>
</dbReference>
<dbReference type="GO" id="GO:0046657">
    <property type="term" value="P:folic acid catabolic process"/>
    <property type="evidence" value="ECO:0007669"/>
    <property type="project" value="TreeGrafter"/>
</dbReference>
<gene>
    <name evidence="3" type="ORF">SAMN03080606_03363</name>
</gene>
<dbReference type="PANTHER" id="PTHR30575:SF0">
    <property type="entry name" value="XAA-ARG DIPEPTIDASE"/>
    <property type="match status" value="1"/>
</dbReference>
<dbReference type="FunFam" id="3.30.70.360:FF:000004">
    <property type="entry name" value="Peptidase M20 domain-containing protein 2"/>
    <property type="match status" value="1"/>
</dbReference>
<dbReference type="InterPro" id="IPR052030">
    <property type="entry name" value="Peptidase_M20/M20A_hydrolases"/>
</dbReference>
<comment type="similarity">
    <text evidence="1">Belongs to the peptidase M20A family.</text>
</comment>
<dbReference type="NCBIfam" id="TIGR01891">
    <property type="entry name" value="amidohydrolases"/>
    <property type="match status" value="1"/>
</dbReference>
<dbReference type="GO" id="GO:0071713">
    <property type="term" value="F:para-aminobenzoyl-glutamate hydrolase activity"/>
    <property type="evidence" value="ECO:0007669"/>
    <property type="project" value="TreeGrafter"/>
</dbReference>
<keyword evidence="4" id="KW-1185">Reference proteome</keyword>
<evidence type="ECO:0000259" key="2">
    <source>
        <dbReference type="Pfam" id="PF07687"/>
    </source>
</evidence>